<evidence type="ECO:0000313" key="3">
    <source>
        <dbReference type="Proteomes" id="UP000287651"/>
    </source>
</evidence>
<dbReference type="AlphaFoldDB" id="A0A426YRE0"/>
<reference evidence="2 3" key="1">
    <citation type="journal article" date="2014" name="Agronomy (Basel)">
        <title>A Draft Genome Sequence for Ensete ventricosum, the Drought-Tolerant Tree Against Hunger.</title>
        <authorList>
            <person name="Harrison J."/>
            <person name="Moore K.A."/>
            <person name="Paszkiewicz K."/>
            <person name="Jones T."/>
            <person name="Grant M."/>
            <person name="Ambacheew D."/>
            <person name="Muzemil S."/>
            <person name="Studholme D.J."/>
        </authorList>
    </citation>
    <scope>NUCLEOTIDE SEQUENCE [LARGE SCALE GENOMIC DNA]</scope>
</reference>
<feature type="non-terminal residue" evidence="2">
    <location>
        <position position="1"/>
    </location>
</feature>
<comment type="caution">
    <text evidence="2">The sequence shown here is derived from an EMBL/GenBank/DDBJ whole genome shotgun (WGS) entry which is preliminary data.</text>
</comment>
<dbReference type="Proteomes" id="UP000287651">
    <property type="component" value="Unassembled WGS sequence"/>
</dbReference>
<name>A0A426YRE0_ENSVE</name>
<evidence type="ECO:0000256" key="1">
    <source>
        <dbReference type="SAM" id="MobiDB-lite"/>
    </source>
</evidence>
<organism evidence="2 3">
    <name type="scientific">Ensete ventricosum</name>
    <name type="common">Abyssinian banana</name>
    <name type="synonym">Musa ensete</name>
    <dbReference type="NCBI Taxonomy" id="4639"/>
    <lineage>
        <taxon>Eukaryota</taxon>
        <taxon>Viridiplantae</taxon>
        <taxon>Streptophyta</taxon>
        <taxon>Embryophyta</taxon>
        <taxon>Tracheophyta</taxon>
        <taxon>Spermatophyta</taxon>
        <taxon>Magnoliopsida</taxon>
        <taxon>Liliopsida</taxon>
        <taxon>Zingiberales</taxon>
        <taxon>Musaceae</taxon>
        <taxon>Ensete</taxon>
    </lineage>
</organism>
<protein>
    <submittedName>
        <fullName evidence="2">Uncharacterized protein</fullName>
    </submittedName>
</protein>
<evidence type="ECO:0000313" key="2">
    <source>
        <dbReference type="EMBL" id="RRT54286.1"/>
    </source>
</evidence>
<feature type="compositionally biased region" description="Basic and acidic residues" evidence="1">
    <location>
        <begin position="18"/>
        <end position="28"/>
    </location>
</feature>
<sequence length="100" mass="11504">VDLTQVRSAPPTCKRTPHCKDDKHGERHDDMGRAIVELKEGVVGRLFSAPSDAIARPADSPRQQKWERQRLWRFLSMRLDGPKVNIFLEVTNGQPDQMKR</sequence>
<proteinExistence type="predicted"/>
<dbReference type="EMBL" id="AMZH03010679">
    <property type="protein sequence ID" value="RRT54286.1"/>
    <property type="molecule type" value="Genomic_DNA"/>
</dbReference>
<feature type="region of interest" description="Disordered" evidence="1">
    <location>
        <begin position="1"/>
        <end position="28"/>
    </location>
</feature>
<accession>A0A426YRE0</accession>
<gene>
    <name evidence="2" type="ORF">B296_00041694</name>
</gene>